<dbReference type="InterPro" id="IPR036271">
    <property type="entry name" value="Tet_transcr_reg_TetR-rel_C_sf"/>
</dbReference>
<evidence type="ECO:0000256" key="2">
    <source>
        <dbReference type="ARBA" id="ARBA00023125"/>
    </source>
</evidence>
<evidence type="ECO:0000313" key="7">
    <source>
        <dbReference type="Proteomes" id="UP001500503"/>
    </source>
</evidence>
<accession>A0ABP8QED3</accession>
<protein>
    <recommendedName>
        <fullName evidence="8">TetR family transcriptional regulator</fullName>
    </recommendedName>
</protein>
<dbReference type="Gene3D" id="1.10.10.60">
    <property type="entry name" value="Homeodomain-like"/>
    <property type="match status" value="1"/>
</dbReference>
<dbReference type="Pfam" id="PF00440">
    <property type="entry name" value="TetR_N"/>
    <property type="match status" value="1"/>
</dbReference>
<keyword evidence="1" id="KW-0805">Transcription regulation</keyword>
<dbReference type="SUPFAM" id="SSF48498">
    <property type="entry name" value="Tetracyclin repressor-like, C-terminal domain"/>
    <property type="match status" value="1"/>
</dbReference>
<evidence type="ECO:0000259" key="4">
    <source>
        <dbReference type="Pfam" id="PF00440"/>
    </source>
</evidence>
<dbReference type="InterPro" id="IPR050109">
    <property type="entry name" value="HTH-type_TetR-like_transc_reg"/>
</dbReference>
<sequence length="180" mass="19563">MIMSQRPPLTRERIIESALHLIDGQGLGRLTMRRLGDALEVEAMAIYHHLPHGKEQLLEQLIAYVAAHPVPPGAGDVRDRLRTWAGGYRDRLLQHIGVMPLIVTRRNPGALMATTQSVQDLLRTAGRTEAEAAIGAHTLLGYLLGTVALDAREQAAETAPDVDRDGRFQAGLDGILATIA</sequence>
<dbReference type="InterPro" id="IPR009057">
    <property type="entry name" value="Homeodomain-like_sf"/>
</dbReference>
<dbReference type="PANTHER" id="PTHR30055:SF151">
    <property type="entry name" value="TRANSCRIPTIONAL REGULATORY PROTEIN"/>
    <property type="match status" value="1"/>
</dbReference>
<feature type="domain" description="Tetracycline repressor TetR C-terminal" evidence="5">
    <location>
        <begin position="72"/>
        <end position="157"/>
    </location>
</feature>
<evidence type="ECO:0008006" key="8">
    <source>
        <dbReference type="Google" id="ProtNLM"/>
    </source>
</evidence>
<dbReference type="InterPro" id="IPR004111">
    <property type="entry name" value="Repressor_TetR_C"/>
</dbReference>
<dbReference type="PANTHER" id="PTHR30055">
    <property type="entry name" value="HTH-TYPE TRANSCRIPTIONAL REGULATOR RUTR"/>
    <property type="match status" value="1"/>
</dbReference>
<evidence type="ECO:0000256" key="1">
    <source>
        <dbReference type="ARBA" id="ARBA00023015"/>
    </source>
</evidence>
<dbReference type="Gene3D" id="1.10.357.10">
    <property type="entry name" value="Tetracycline Repressor, domain 2"/>
    <property type="match status" value="1"/>
</dbReference>
<organism evidence="6 7">
    <name type="scientific">Actinoallomurus oryzae</name>
    <dbReference type="NCBI Taxonomy" id="502180"/>
    <lineage>
        <taxon>Bacteria</taxon>
        <taxon>Bacillati</taxon>
        <taxon>Actinomycetota</taxon>
        <taxon>Actinomycetes</taxon>
        <taxon>Streptosporangiales</taxon>
        <taxon>Thermomonosporaceae</taxon>
        <taxon>Actinoallomurus</taxon>
    </lineage>
</organism>
<dbReference type="Proteomes" id="UP001500503">
    <property type="component" value="Unassembled WGS sequence"/>
</dbReference>
<gene>
    <name evidence="6" type="ORF">GCM10023191_053060</name>
</gene>
<proteinExistence type="predicted"/>
<dbReference type="InterPro" id="IPR001647">
    <property type="entry name" value="HTH_TetR"/>
</dbReference>
<evidence type="ECO:0000313" key="6">
    <source>
        <dbReference type="EMBL" id="GAA4502063.1"/>
    </source>
</evidence>
<feature type="domain" description="HTH tetR-type" evidence="4">
    <location>
        <begin position="14"/>
        <end position="61"/>
    </location>
</feature>
<dbReference type="Pfam" id="PF02909">
    <property type="entry name" value="TetR_C_1"/>
    <property type="match status" value="1"/>
</dbReference>
<keyword evidence="3" id="KW-0804">Transcription</keyword>
<evidence type="ECO:0000256" key="3">
    <source>
        <dbReference type="ARBA" id="ARBA00023163"/>
    </source>
</evidence>
<evidence type="ECO:0000259" key="5">
    <source>
        <dbReference type="Pfam" id="PF02909"/>
    </source>
</evidence>
<dbReference type="SUPFAM" id="SSF46689">
    <property type="entry name" value="Homeodomain-like"/>
    <property type="match status" value="1"/>
</dbReference>
<keyword evidence="2" id="KW-0238">DNA-binding</keyword>
<comment type="caution">
    <text evidence="6">The sequence shown here is derived from an EMBL/GenBank/DDBJ whole genome shotgun (WGS) entry which is preliminary data.</text>
</comment>
<reference evidence="7" key="1">
    <citation type="journal article" date="2019" name="Int. J. Syst. Evol. Microbiol.">
        <title>The Global Catalogue of Microorganisms (GCM) 10K type strain sequencing project: providing services to taxonomists for standard genome sequencing and annotation.</title>
        <authorList>
            <consortium name="The Broad Institute Genomics Platform"/>
            <consortium name="The Broad Institute Genome Sequencing Center for Infectious Disease"/>
            <person name="Wu L."/>
            <person name="Ma J."/>
        </authorList>
    </citation>
    <scope>NUCLEOTIDE SEQUENCE [LARGE SCALE GENOMIC DNA]</scope>
    <source>
        <strain evidence="7">JCM 17933</strain>
    </source>
</reference>
<dbReference type="EMBL" id="BAABHF010000026">
    <property type="protein sequence ID" value="GAA4502063.1"/>
    <property type="molecule type" value="Genomic_DNA"/>
</dbReference>
<keyword evidence="7" id="KW-1185">Reference proteome</keyword>
<name>A0ABP8QED3_9ACTN</name>